<dbReference type="FunCoup" id="B5DK01">
    <property type="interactions" value="1"/>
</dbReference>
<dbReference type="GeneID" id="6902711"/>
<keyword evidence="1" id="KW-1185">Reference proteome</keyword>
<dbReference type="AlphaFoldDB" id="B5DK01"/>
<dbReference type="HOGENOM" id="CLU_1526790_0_0_1"/>
<sequence length="176" mass="20009">MLLKYIPMLLLAQLVLAAPTSRDPSDNGSHDPVQRQLEQEARQETVLLLNALFRAQIAYFTEVKAKLSPQSKRAGDIDRYVSRVNEAIAENDLDKKDQIWLDIFEEFRKSPLLLNRQSETGLSDDEYKALLTDGKLQEISKSFVSDVAAYFWKMAKLSGRVVENHIEGLSSDTKHN</sequence>
<dbReference type="Bgee" id="FBgn0250420">
    <property type="expression patterns" value="Expressed in insect adult head and 2 other cell types or tissues"/>
</dbReference>
<dbReference type="eggNOG" id="ENOG502T7FJ">
    <property type="taxonomic scope" value="Eukaryota"/>
</dbReference>
<accession>A0A6I8UYB1</accession>
<accession>B5DK01</accession>
<protein>
    <recommendedName>
        <fullName evidence="3">Protein Turandot Z</fullName>
    </recommendedName>
</protein>
<dbReference type="RefSeq" id="XP_002133225.1">
    <property type="nucleotide sequence ID" value="XM_002133189.3"/>
</dbReference>
<dbReference type="ExpressionAtlas" id="B5DK01">
    <property type="expression patterns" value="baseline"/>
</dbReference>
<gene>
    <name evidence="2" type="primary">LOC6902711</name>
</gene>
<dbReference type="KEGG" id="dpo:6902711"/>
<dbReference type="Proteomes" id="UP000001819">
    <property type="component" value="Chromosome 4"/>
</dbReference>
<dbReference type="InParanoid" id="B5DK01"/>
<evidence type="ECO:0000313" key="2">
    <source>
        <dbReference type="RefSeq" id="XP_002133225.1"/>
    </source>
</evidence>
<proteinExistence type="predicted"/>
<organism evidence="1 2">
    <name type="scientific">Drosophila pseudoobscura pseudoobscura</name>
    <name type="common">Fruit fly</name>
    <dbReference type="NCBI Taxonomy" id="46245"/>
    <lineage>
        <taxon>Eukaryota</taxon>
        <taxon>Metazoa</taxon>
        <taxon>Ecdysozoa</taxon>
        <taxon>Arthropoda</taxon>
        <taxon>Hexapoda</taxon>
        <taxon>Insecta</taxon>
        <taxon>Pterygota</taxon>
        <taxon>Neoptera</taxon>
        <taxon>Endopterygota</taxon>
        <taxon>Diptera</taxon>
        <taxon>Brachycera</taxon>
        <taxon>Muscomorpha</taxon>
        <taxon>Ephydroidea</taxon>
        <taxon>Drosophilidae</taxon>
        <taxon>Drosophila</taxon>
        <taxon>Sophophora</taxon>
    </lineage>
</organism>
<name>B5DK01_DROPS</name>
<dbReference type="OMA" id="QDISTKF"/>
<reference evidence="2" key="1">
    <citation type="submission" date="2025-08" db="UniProtKB">
        <authorList>
            <consortium name="RefSeq"/>
        </authorList>
    </citation>
    <scope>IDENTIFICATION</scope>
    <source>
        <strain evidence="2">MV-25-SWS-2005</strain>
        <tissue evidence="2">Whole body</tissue>
    </source>
</reference>
<evidence type="ECO:0008006" key="3">
    <source>
        <dbReference type="Google" id="ProtNLM"/>
    </source>
</evidence>
<evidence type="ECO:0000313" key="1">
    <source>
        <dbReference type="Proteomes" id="UP000001819"/>
    </source>
</evidence>